<evidence type="ECO:0000259" key="3">
    <source>
        <dbReference type="PROSITE" id="PS50280"/>
    </source>
</evidence>
<dbReference type="InterPro" id="IPR053185">
    <property type="entry name" value="SET_domain_protein"/>
</dbReference>
<feature type="chain" id="PRO_5041470789" description="SET domain-containing protein" evidence="2">
    <location>
        <begin position="22"/>
        <end position="474"/>
    </location>
</feature>
<evidence type="ECO:0000256" key="2">
    <source>
        <dbReference type="SAM" id="SignalP"/>
    </source>
</evidence>
<dbReference type="InterPro" id="IPR011990">
    <property type="entry name" value="TPR-like_helical_dom_sf"/>
</dbReference>
<comment type="caution">
    <text evidence="4">The sequence shown here is derived from an EMBL/GenBank/DDBJ whole genome shotgun (WGS) entry which is preliminary data.</text>
</comment>
<feature type="region of interest" description="Disordered" evidence="1">
    <location>
        <begin position="437"/>
        <end position="474"/>
    </location>
</feature>
<evidence type="ECO:0000256" key="1">
    <source>
        <dbReference type="SAM" id="MobiDB-lite"/>
    </source>
</evidence>
<protein>
    <recommendedName>
        <fullName evidence="3">SET domain-containing protein</fullName>
    </recommendedName>
</protein>
<proteinExistence type="predicted"/>
<feature type="domain" description="SET" evidence="3">
    <location>
        <begin position="142"/>
        <end position="295"/>
    </location>
</feature>
<dbReference type="Pfam" id="PF00856">
    <property type="entry name" value="SET"/>
    <property type="match status" value="1"/>
</dbReference>
<gene>
    <name evidence="4" type="ORF">B0T16DRAFT_492320</name>
</gene>
<dbReference type="Gene3D" id="2.170.270.10">
    <property type="entry name" value="SET domain"/>
    <property type="match status" value="1"/>
</dbReference>
<name>A0AA39YEX3_9PEZI</name>
<dbReference type="Proteomes" id="UP001174936">
    <property type="component" value="Unassembled WGS sequence"/>
</dbReference>
<dbReference type="PROSITE" id="PS50280">
    <property type="entry name" value="SET"/>
    <property type="match status" value="1"/>
</dbReference>
<evidence type="ECO:0000313" key="5">
    <source>
        <dbReference type="Proteomes" id="UP001174936"/>
    </source>
</evidence>
<accession>A0AA39YEX3</accession>
<feature type="signal peptide" evidence="2">
    <location>
        <begin position="1"/>
        <end position="21"/>
    </location>
</feature>
<dbReference type="Gene3D" id="1.25.40.10">
    <property type="entry name" value="Tetratricopeptide repeat domain"/>
    <property type="match status" value="1"/>
</dbReference>
<organism evidence="4 5">
    <name type="scientific">Cercophora newfieldiana</name>
    <dbReference type="NCBI Taxonomy" id="92897"/>
    <lineage>
        <taxon>Eukaryota</taxon>
        <taxon>Fungi</taxon>
        <taxon>Dikarya</taxon>
        <taxon>Ascomycota</taxon>
        <taxon>Pezizomycotina</taxon>
        <taxon>Sordariomycetes</taxon>
        <taxon>Sordariomycetidae</taxon>
        <taxon>Sordariales</taxon>
        <taxon>Lasiosphaeriaceae</taxon>
        <taxon>Cercophora</taxon>
    </lineage>
</organism>
<dbReference type="SMART" id="SM00317">
    <property type="entry name" value="SET"/>
    <property type="match status" value="1"/>
</dbReference>
<dbReference type="AlphaFoldDB" id="A0AA39YEX3"/>
<dbReference type="CDD" id="cd20071">
    <property type="entry name" value="SET_SMYD"/>
    <property type="match status" value="1"/>
</dbReference>
<feature type="compositionally biased region" description="Basic and acidic residues" evidence="1">
    <location>
        <begin position="437"/>
        <end position="446"/>
    </location>
</feature>
<dbReference type="PANTHER" id="PTHR47332">
    <property type="entry name" value="SET DOMAIN-CONTAINING PROTEIN 5"/>
    <property type="match status" value="1"/>
</dbReference>
<feature type="compositionally biased region" description="Basic residues" evidence="1">
    <location>
        <begin position="458"/>
        <end position="474"/>
    </location>
</feature>
<dbReference type="InterPro" id="IPR001214">
    <property type="entry name" value="SET_dom"/>
</dbReference>
<dbReference type="SUPFAM" id="SSF82199">
    <property type="entry name" value="SET domain"/>
    <property type="match status" value="1"/>
</dbReference>
<dbReference type="InterPro" id="IPR046341">
    <property type="entry name" value="SET_dom_sf"/>
</dbReference>
<reference evidence="4" key="1">
    <citation type="submission" date="2023-06" db="EMBL/GenBank/DDBJ databases">
        <title>Genome-scale phylogeny and comparative genomics of the fungal order Sordariales.</title>
        <authorList>
            <consortium name="Lawrence Berkeley National Laboratory"/>
            <person name="Hensen N."/>
            <person name="Bonometti L."/>
            <person name="Westerberg I."/>
            <person name="Brannstrom I.O."/>
            <person name="Guillou S."/>
            <person name="Cros-Aarteil S."/>
            <person name="Calhoun S."/>
            <person name="Haridas S."/>
            <person name="Kuo A."/>
            <person name="Mondo S."/>
            <person name="Pangilinan J."/>
            <person name="Riley R."/>
            <person name="Labutti K."/>
            <person name="Andreopoulos B."/>
            <person name="Lipzen A."/>
            <person name="Chen C."/>
            <person name="Yanf M."/>
            <person name="Daum C."/>
            <person name="Ng V."/>
            <person name="Clum A."/>
            <person name="Steindorff A."/>
            <person name="Ohm R."/>
            <person name="Martin F."/>
            <person name="Silar P."/>
            <person name="Natvig D."/>
            <person name="Lalanne C."/>
            <person name="Gautier V."/>
            <person name="Ament-Velasquez S.L."/>
            <person name="Kruys A."/>
            <person name="Hutchinson M.I."/>
            <person name="Powell A.J."/>
            <person name="Barry K."/>
            <person name="Miller A.N."/>
            <person name="Grigoriev I.V."/>
            <person name="Debuchy R."/>
            <person name="Gladieux P."/>
            <person name="Thoren M.H."/>
            <person name="Johannesson H."/>
        </authorList>
    </citation>
    <scope>NUCLEOTIDE SEQUENCE</scope>
    <source>
        <strain evidence="4">SMH2532-1</strain>
    </source>
</reference>
<keyword evidence="5" id="KW-1185">Reference proteome</keyword>
<evidence type="ECO:0000313" key="4">
    <source>
        <dbReference type="EMBL" id="KAK0649755.1"/>
    </source>
</evidence>
<dbReference type="PANTHER" id="PTHR47332:SF6">
    <property type="entry name" value="SET DOMAIN-CONTAINING PROTEIN"/>
    <property type="match status" value="1"/>
</dbReference>
<dbReference type="EMBL" id="JAULSV010000003">
    <property type="protein sequence ID" value="KAK0649755.1"/>
    <property type="molecule type" value="Genomic_DNA"/>
</dbReference>
<keyword evidence="2" id="KW-0732">Signal</keyword>
<sequence length="474" mass="52050">MSLPSTVVLFTFFALIATTSGHDNAHTCGWGLPRNPLAHTPGCPAPFLDPSAPANPAAWAPWTHPPHCVTTPGPLSDSGPWCVFTNAALPHTIYPLGPIPAGISIIATPDLASSSLFDIGTRPLAGAFSALPRENLSHASPPPYEVRPVPGKGLGVFATRAIPSGKVILIDYVVLLAAVEYPDGMGKKQVRELMRVGVERLGDPQRLRGLARGAARNKVRGEELSPEEELLVTNAFELPMGEEELRYMGLFAELSRINHACDPNAHVHFSETTMAMTIWSAKDIQPGEEITISYSSIDLTSKERKETLQDTWGFKCSCSLCTAPKAVLKASDDRRLAFRAARDEVLQLAQDQDFYGAVEASKKLFELVDKEGLGPHLGDLYEIPARLHYQIGDLKNARKYFKRSMFEYYGWGVPGAKDSVSLQNAKGILARLDEEIAEREKQDKQNKKNNNKNDNGKTKKNKKRKPQVYLGKKT</sequence>